<evidence type="ECO:0000313" key="3">
    <source>
        <dbReference type="Proteomes" id="UP000019141"/>
    </source>
</evidence>
<dbReference type="AlphaFoldDB" id="W4LWP4"/>
<protein>
    <recommendedName>
        <fullName evidence="4">DUF721 domain-containing protein</fullName>
    </recommendedName>
</protein>
<dbReference type="EMBL" id="AZHW01000132">
    <property type="protein sequence ID" value="ETX02539.1"/>
    <property type="molecule type" value="Genomic_DNA"/>
</dbReference>
<evidence type="ECO:0008006" key="4">
    <source>
        <dbReference type="Google" id="ProtNLM"/>
    </source>
</evidence>
<dbReference type="InterPro" id="IPR007922">
    <property type="entry name" value="DciA-like"/>
</dbReference>
<sequence>MRDPHDRNEKLEPLAPLLTQTLERRGLGRVALLSRLQQHWPEIVGPQLAKVAQPEGLRSRVLFISVVDAVWLQQLKFYQSHVLQNMRRALGDVPIHRLHCTLAAPARVVRPTEAPAQAKSAEAGQPPPPLTAEEERQVITSTDSIADPELRELVRRTWRKGWQVRRQKL</sequence>
<comment type="caution">
    <text evidence="2">The sequence shown here is derived from an EMBL/GenBank/DDBJ whole genome shotgun (WGS) entry which is preliminary data.</text>
</comment>
<dbReference type="Proteomes" id="UP000019141">
    <property type="component" value="Unassembled WGS sequence"/>
</dbReference>
<dbReference type="HOGENOM" id="CLU_134901_0_0_7"/>
<dbReference type="Pfam" id="PF05258">
    <property type="entry name" value="DciA"/>
    <property type="match status" value="1"/>
</dbReference>
<evidence type="ECO:0000313" key="2">
    <source>
        <dbReference type="EMBL" id="ETX02539.1"/>
    </source>
</evidence>
<reference evidence="2 3" key="1">
    <citation type="journal article" date="2014" name="Nature">
        <title>An environmental bacterial taxon with a large and distinct metabolic repertoire.</title>
        <authorList>
            <person name="Wilson M.C."/>
            <person name="Mori T."/>
            <person name="Ruckert C."/>
            <person name="Uria A.R."/>
            <person name="Helf M.J."/>
            <person name="Takada K."/>
            <person name="Gernert C."/>
            <person name="Steffens U.A."/>
            <person name="Heycke N."/>
            <person name="Schmitt S."/>
            <person name="Rinke C."/>
            <person name="Helfrich E.J."/>
            <person name="Brachmann A.O."/>
            <person name="Gurgui C."/>
            <person name="Wakimoto T."/>
            <person name="Kracht M."/>
            <person name="Crusemann M."/>
            <person name="Hentschel U."/>
            <person name="Abe I."/>
            <person name="Matsunaga S."/>
            <person name="Kalinowski J."/>
            <person name="Takeyama H."/>
            <person name="Piel J."/>
        </authorList>
    </citation>
    <scope>NUCLEOTIDE SEQUENCE [LARGE SCALE GENOMIC DNA]</scope>
    <source>
        <strain evidence="3">TSY1</strain>
    </source>
</reference>
<evidence type="ECO:0000256" key="1">
    <source>
        <dbReference type="SAM" id="MobiDB-lite"/>
    </source>
</evidence>
<dbReference type="PANTHER" id="PTHR36456:SF1">
    <property type="entry name" value="UPF0232 PROTEIN SCO3875"/>
    <property type="match status" value="1"/>
</dbReference>
<feature type="region of interest" description="Disordered" evidence="1">
    <location>
        <begin position="112"/>
        <end position="141"/>
    </location>
</feature>
<proteinExistence type="predicted"/>
<keyword evidence="3" id="KW-1185">Reference proteome</keyword>
<name>W4LWP4_ENTF1</name>
<accession>W4LWP4</accession>
<dbReference type="PANTHER" id="PTHR36456">
    <property type="entry name" value="UPF0232 PROTEIN SCO3875"/>
    <property type="match status" value="1"/>
</dbReference>
<organism evidence="2 3">
    <name type="scientific">Entotheonella factor</name>
    <dbReference type="NCBI Taxonomy" id="1429438"/>
    <lineage>
        <taxon>Bacteria</taxon>
        <taxon>Pseudomonadati</taxon>
        <taxon>Nitrospinota/Tectimicrobiota group</taxon>
        <taxon>Candidatus Tectimicrobiota</taxon>
        <taxon>Candidatus Entotheonellia</taxon>
        <taxon>Candidatus Entotheonellales</taxon>
        <taxon>Candidatus Entotheonellaceae</taxon>
        <taxon>Candidatus Entotheonella</taxon>
    </lineage>
</organism>
<gene>
    <name evidence="2" type="ORF">ETSY1_03225</name>
</gene>